<dbReference type="InterPro" id="IPR012696">
    <property type="entry name" value="PhnM"/>
</dbReference>
<dbReference type="NCBIfam" id="NF011990">
    <property type="entry name" value="PRK15446.2-6"/>
    <property type="match status" value="1"/>
</dbReference>
<dbReference type="InterPro" id="IPR051781">
    <property type="entry name" value="Metallo-dep_Hydrolase"/>
</dbReference>
<reference evidence="2" key="1">
    <citation type="submission" date="2016-10" db="EMBL/GenBank/DDBJ databases">
        <authorList>
            <person name="Varghese N."/>
            <person name="Submissions S."/>
        </authorList>
    </citation>
    <scope>NUCLEOTIDE SEQUENCE [LARGE SCALE GENOMIC DNA]</scope>
    <source>
        <strain evidence="2">DSM 45237</strain>
    </source>
</reference>
<dbReference type="STRING" id="561176.SAMN04488561_1529"/>
<proteinExistence type="predicted"/>
<dbReference type="InterPro" id="IPR011059">
    <property type="entry name" value="Metal-dep_hydrolase_composite"/>
</dbReference>
<dbReference type="PANTHER" id="PTHR43135:SF3">
    <property type="entry name" value="ALPHA-D-RIBOSE 1-METHYLPHOSPHONATE 5-TRIPHOSPHATE DIPHOSPHATASE"/>
    <property type="match status" value="1"/>
</dbReference>
<dbReference type="Gene3D" id="2.30.40.10">
    <property type="entry name" value="Urease, subunit C, domain 1"/>
    <property type="match status" value="2"/>
</dbReference>
<dbReference type="PANTHER" id="PTHR43135">
    <property type="entry name" value="ALPHA-D-RIBOSE 1-METHYLPHOSPHONATE 5-TRIPHOSPHATE DIPHOSPHATASE"/>
    <property type="match status" value="1"/>
</dbReference>
<evidence type="ECO:0000313" key="1">
    <source>
        <dbReference type="EMBL" id="SEE50169.1"/>
    </source>
</evidence>
<evidence type="ECO:0000313" key="2">
    <source>
        <dbReference type="Proteomes" id="UP000181980"/>
    </source>
</evidence>
<dbReference type="SUPFAM" id="SSF51556">
    <property type="entry name" value="Metallo-dependent hydrolases"/>
    <property type="match status" value="1"/>
</dbReference>
<dbReference type="InterPro" id="IPR032466">
    <property type="entry name" value="Metal_Hydrolase"/>
</dbReference>
<keyword evidence="2" id="KW-1185">Reference proteome</keyword>
<accession>A0A1H5JCI9</accession>
<dbReference type="SUPFAM" id="SSF51338">
    <property type="entry name" value="Composite domain of metallo-dependent hydrolases"/>
    <property type="match status" value="1"/>
</dbReference>
<sequence>MPMRTWLLTTPADYDLGHVDAVLPGRVVRNARVVVRDGVIVEVAPHPPGAVTDVDGGGLHLLPGLVDVHNDTLGRECHPRPGASLDLDFAIASAGARLRAAGITTAFHGLAYQERSAVGVPIDSPRAPELAPVVDAAAGPVADHRVLHRLDQRCPAGRAQLEQRLASLPAGEIPVVSHEDHTPGQGQYADPRTMQRWLEVGERMSPEQAAEHVAWWRTSRDRAVTVRDETLDWLGALARAGRIQLWGHDPATADDVDALIARGGRVAEFPTTRVAAERARAGGLAIVAGAPNVVRGGSHAGNVSAAELAAAGLVDVLASDYLPAALLPAAVQLARAGTVPLPAAVGLVTAGPAAAVGLHDRGQLIPGRRADLVLADLSAPHPIVHWVTRAGHVRGHRAVRS</sequence>
<organism evidence="1 2">
    <name type="scientific">Jiangella alba</name>
    <dbReference type="NCBI Taxonomy" id="561176"/>
    <lineage>
        <taxon>Bacteria</taxon>
        <taxon>Bacillati</taxon>
        <taxon>Actinomycetota</taxon>
        <taxon>Actinomycetes</taxon>
        <taxon>Jiangellales</taxon>
        <taxon>Jiangellaceae</taxon>
        <taxon>Jiangella</taxon>
    </lineage>
</organism>
<dbReference type="AlphaFoldDB" id="A0A1H5JCI9"/>
<dbReference type="Proteomes" id="UP000181980">
    <property type="component" value="Unassembled WGS sequence"/>
</dbReference>
<dbReference type="EMBL" id="FNUC01000003">
    <property type="protein sequence ID" value="SEE50169.1"/>
    <property type="molecule type" value="Genomic_DNA"/>
</dbReference>
<dbReference type="PIRSF" id="PIRSF038971">
    <property type="entry name" value="PhnM"/>
    <property type="match status" value="1"/>
</dbReference>
<dbReference type="Gene3D" id="3.20.20.140">
    <property type="entry name" value="Metal-dependent hydrolases"/>
    <property type="match status" value="2"/>
</dbReference>
<dbReference type="GO" id="GO:0019700">
    <property type="term" value="P:organic phosphonate catabolic process"/>
    <property type="evidence" value="ECO:0007669"/>
    <property type="project" value="InterPro"/>
</dbReference>
<gene>
    <name evidence="1" type="ORF">SAMN04488561_1529</name>
</gene>
<name>A0A1H5JCI9_9ACTN</name>
<protein>
    <submittedName>
        <fullName evidence="1">Alpha-D-ribose 1-methylphosphonate 5-triphosphate diphosphatase</fullName>
    </submittedName>
</protein>
<dbReference type="GO" id="GO:0016810">
    <property type="term" value="F:hydrolase activity, acting on carbon-nitrogen (but not peptide) bonds"/>
    <property type="evidence" value="ECO:0007669"/>
    <property type="project" value="InterPro"/>
</dbReference>
<dbReference type="NCBIfam" id="NF011984">
    <property type="entry name" value="PRK15446.1-5"/>
    <property type="match status" value="1"/>
</dbReference>